<evidence type="ECO:0000313" key="4">
    <source>
        <dbReference type="Proteomes" id="UP001651690"/>
    </source>
</evidence>
<organism evidence="3 4">
    <name type="scientific">Mycolicibacterium arenosum</name>
    <dbReference type="NCBI Taxonomy" id="2952157"/>
    <lineage>
        <taxon>Bacteria</taxon>
        <taxon>Bacillati</taxon>
        <taxon>Actinomycetota</taxon>
        <taxon>Actinomycetes</taxon>
        <taxon>Mycobacteriales</taxon>
        <taxon>Mycobacteriaceae</taxon>
        <taxon>Mycolicibacterium</taxon>
    </lineage>
</organism>
<protein>
    <recommendedName>
        <fullName evidence="5">Mycobacterium membrane protein</fullName>
    </recommendedName>
</protein>
<sequence>MKTTFAAAVAAPALTMAALAVASGVTPVHADPLPYGPETCINGFVWREAFDGDTVCVTPATRSQVAQQNADPSANKEPEGGAFGPDTCVSGFVWREAFDGDTICVTPDVRAATKADNAADASRKAANAPEPTPVAQGGERTVVFEITGSGTVYSIDTNPTGSGVGENTPVPFKRTIKIGPDVDLLTVVAVTKTGEQGCRITLDGEVVAEQPVGDAFCSVNI</sequence>
<dbReference type="RefSeq" id="WP_255064801.1">
    <property type="nucleotide sequence ID" value="NZ_JANDBD010000018.1"/>
</dbReference>
<comment type="caution">
    <text evidence="3">The sequence shown here is derived from an EMBL/GenBank/DDBJ whole genome shotgun (WGS) entry which is preliminary data.</text>
</comment>
<dbReference type="Proteomes" id="UP001651690">
    <property type="component" value="Unassembled WGS sequence"/>
</dbReference>
<feature type="chain" id="PRO_5047410989" description="Mycobacterium membrane protein" evidence="2">
    <location>
        <begin position="23"/>
        <end position="221"/>
    </location>
</feature>
<feature type="compositionally biased region" description="Low complexity" evidence="1">
    <location>
        <begin position="117"/>
        <end position="128"/>
    </location>
</feature>
<evidence type="ECO:0000256" key="2">
    <source>
        <dbReference type="SAM" id="SignalP"/>
    </source>
</evidence>
<accession>A0ABT1MBY4</accession>
<dbReference type="Gene3D" id="2.60.40.2880">
    <property type="entry name" value="MmpS1-5, C-terminal soluble domain"/>
    <property type="match status" value="1"/>
</dbReference>
<keyword evidence="2" id="KW-0732">Signal</keyword>
<gene>
    <name evidence="3" type="ORF">NM203_31245</name>
</gene>
<feature type="region of interest" description="Disordered" evidence="1">
    <location>
        <begin position="117"/>
        <end position="138"/>
    </location>
</feature>
<evidence type="ECO:0008006" key="5">
    <source>
        <dbReference type="Google" id="ProtNLM"/>
    </source>
</evidence>
<name>A0ABT1MBY4_9MYCO</name>
<dbReference type="EMBL" id="JANDBD010000018">
    <property type="protein sequence ID" value="MCP9276668.1"/>
    <property type="molecule type" value="Genomic_DNA"/>
</dbReference>
<dbReference type="InterPro" id="IPR038468">
    <property type="entry name" value="MmpS_C"/>
</dbReference>
<keyword evidence="4" id="KW-1185">Reference proteome</keyword>
<proteinExistence type="predicted"/>
<evidence type="ECO:0000313" key="3">
    <source>
        <dbReference type="EMBL" id="MCP9276668.1"/>
    </source>
</evidence>
<feature type="signal peptide" evidence="2">
    <location>
        <begin position="1"/>
        <end position="22"/>
    </location>
</feature>
<reference evidence="3 4" key="1">
    <citation type="submission" date="2022-06" db="EMBL/GenBank/DDBJ databases">
        <title>Mycolicibacterium sp. CAU 1645 isolated from seawater.</title>
        <authorList>
            <person name="Kim W."/>
        </authorList>
    </citation>
    <scope>NUCLEOTIDE SEQUENCE [LARGE SCALE GENOMIC DNA]</scope>
    <source>
        <strain evidence="3 4">CAU 1645</strain>
    </source>
</reference>
<evidence type="ECO:0000256" key="1">
    <source>
        <dbReference type="SAM" id="MobiDB-lite"/>
    </source>
</evidence>